<dbReference type="InterPro" id="IPR056823">
    <property type="entry name" value="TEN-like_YD-shell"/>
</dbReference>
<dbReference type="EMBL" id="JALGAR010000002">
    <property type="protein sequence ID" value="MCI4658076.1"/>
    <property type="molecule type" value="Genomic_DNA"/>
</dbReference>
<evidence type="ECO:0000256" key="1">
    <source>
        <dbReference type="ARBA" id="ARBA00022737"/>
    </source>
</evidence>
<organism evidence="3 4">
    <name type="scientific">Cryobacterium zhongshanensis</name>
    <dbReference type="NCBI Taxonomy" id="2928153"/>
    <lineage>
        <taxon>Bacteria</taxon>
        <taxon>Bacillati</taxon>
        <taxon>Actinomycetota</taxon>
        <taxon>Actinomycetes</taxon>
        <taxon>Micrococcales</taxon>
        <taxon>Microbacteriaceae</taxon>
        <taxon>Cryobacterium</taxon>
    </lineage>
</organism>
<dbReference type="InterPro" id="IPR050708">
    <property type="entry name" value="T6SS_VgrG/RHS"/>
</dbReference>
<dbReference type="Proteomes" id="UP001165341">
    <property type="component" value="Unassembled WGS sequence"/>
</dbReference>
<dbReference type="PANTHER" id="PTHR32305:SF15">
    <property type="entry name" value="PROTEIN RHSA-RELATED"/>
    <property type="match status" value="1"/>
</dbReference>
<gene>
    <name evidence="3" type="ORF">MQH31_09695</name>
</gene>
<dbReference type="AlphaFoldDB" id="A0AA41QUR9"/>
<sequence length="325" mass="33484">MSQPCVRLGLPEHDAANQLTKVVVSAIEKSGATTTASWAYTYDKAGNRTKQVRTGATGGTAGTIDYSYNGDNQLTSTTADVSTWTYDAAGNQKKSGLTGTPANYEYFGATTAIGATDFSYLGIGNSDHTVAGNRTFTTTALGLDSQTNGTTTLNFSYRGANTPLGYTNSSSHYYITDHLGSVVGMFSATGTYEGGYSYLPYGEARATGTASAATANTQRYIGGCLEATNLYKLGARYYDATTGRFTQTDPSGQEANPYAYAACNPINAKDPTGLAVSGNCVLQAVIALAAVVGVAASAAGGPLTFGLGVATFGLYLVDIGTNGTS</sequence>
<name>A0AA41QUR9_9MICO</name>
<feature type="domain" description="Teneurin-like YD-shell" evidence="2">
    <location>
        <begin position="144"/>
        <end position="250"/>
    </location>
</feature>
<dbReference type="InterPro" id="IPR022385">
    <property type="entry name" value="Rhs_assc_core"/>
</dbReference>
<protein>
    <submittedName>
        <fullName evidence="3">RHS repeat-associated core domain-containing protein</fullName>
    </submittedName>
</protein>
<comment type="caution">
    <text evidence="3">The sequence shown here is derived from an EMBL/GenBank/DDBJ whole genome shotgun (WGS) entry which is preliminary data.</text>
</comment>
<dbReference type="Gene3D" id="2.180.10.10">
    <property type="entry name" value="RHS repeat-associated core"/>
    <property type="match status" value="1"/>
</dbReference>
<proteinExistence type="predicted"/>
<dbReference type="PANTHER" id="PTHR32305">
    <property type="match status" value="1"/>
</dbReference>
<dbReference type="Pfam" id="PF25023">
    <property type="entry name" value="TEN_YD-shell"/>
    <property type="match status" value="1"/>
</dbReference>
<evidence type="ECO:0000313" key="4">
    <source>
        <dbReference type="Proteomes" id="UP001165341"/>
    </source>
</evidence>
<keyword evidence="4" id="KW-1185">Reference proteome</keyword>
<evidence type="ECO:0000313" key="3">
    <source>
        <dbReference type="EMBL" id="MCI4658076.1"/>
    </source>
</evidence>
<keyword evidence="1" id="KW-0677">Repeat</keyword>
<evidence type="ECO:0000259" key="2">
    <source>
        <dbReference type="Pfam" id="PF25023"/>
    </source>
</evidence>
<accession>A0AA41QUR9</accession>
<dbReference type="NCBIfam" id="TIGR03696">
    <property type="entry name" value="Rhs_assc_core"/>
    <property type="match status" value="1"/>
</dbReference>
<reference evidence="3" key="1">
    <citation type="submission" date="2022-03" db="EMBL/GenBank/DDBJ databases">
        <title>Cryobacterium sp. nov. strain ZS14-85, isolated from Antarctic soil.</title>
        <authorList>
            <person name="Li J."/>
            <person name="Niu G."/>
        </authorList>
    </citation>
    <scope>NUCLEOTIDE SEQUENCE</scope>
    <source>
        <strain evidence="3">ZS14-85</strain>
    </source>
</reference>